<evidence type="ECO:0000259" key="2">
    <source>
        <dbReference type="Pfam" id="PF04773"/>
    </source>
</evidence>
<accession>A0AAU9CN75</accession>
<keyword evidence="1" id="KW-1133">Transmembrane helix</keyword>
<proteinExistence type="predicted"/>
<feature type="transmembrane region" description="Helical" evidence="1">
    <location>
        <begin position="87"/>
        <end position="109"/>
    </location>
</feature>
<evidence type="ECO:0000259" key="3">
    <source>
        <dbReference type="Pfam" id="PF16344"/>
    </source>
</evidence>
<evidence type="ECO:0000256" key="1">
    <source>
        <dbReference type="SAM" id="Phobius"/>
    </source>
</evidence>
<name>A0AAU9CN75_9BACT</name>
<evidence type="ECO:0000313" key="4">
    <source>
        <dbReference type="EMBL" id="BDD09387.1"/>
    </source>
</evidence>
<dbReference type="PANTHER" id="PTHR30273">
    <property type="entry name" value="PERIPLASMIC SIGNAL SENSOR AND SIGMA FACTOR ACTIVATOR FECR-RELATED"/>
    <property type="match status" value="1"/>
</dbReference>
<keyword evidence="1" id="KW-0472">Membrane</keyword>
<dbReference type="Gene3D" id="3.55.50.30">
    <property type="match status" value="1"/>
</dbReference>
<dbReference type="InterPro" id="IPR006860">
    <property type="entry name" value="FecR"/>
</dbReference>
<dbReference type="InterPro" id="IPR012373">
    <property type="entry name" value="Ferrdict_sens_TM"/>
</dbReference>
<dbReference type="AlphaFoldDB" id="A0AAU9CN75"/>
<gene>
    <name evidence="4" type="ORF">FUAX_18190</name>
</gene>
<dbReference type="Pfam" id="PF16344">
    <property type="entry name" value="FecR_C"/>
    <property type="match status" value="1"/>
</dbReference>
<dbReference type="InterPro" id="IPR032508">
    <property type="entry name" value="FecR_C"/>
</dbReference>
<feature type="domain" description="FecR protein" evidence="2">
    <location>
        <begin position="178"/>
        <end position="269"/>
    </location>
</feature>
<dbReference type="PANTHER" id="PTHR30273:SF2">
    <property type="entry name" value="PROTEIN FECR"/>
    <property type="match status" value="1"/>
</dbReference>
<dbReference type="PIRSF" id="PIRSF018266">
    <property type="entry name" value="FecR"/>
    <property type="match status" value="1"/>
</dbReference>
<dbReference type="KEGG" id="fax:FUAX_18190"/>
<keyword evidence="1" id="KW-0812">Transmembrane</keyword>
<dbReference type="Gene3D" id="2.60.120.1440">
    <property type="match status" value="1"/>
</dbReference>
<keyword evidence="5" id="KW-1185">Reference proteome</keyword>
<feature type="domain" description="Protein FecR C-terminal" evidence="3">
    <location>
        <begin position="316"/>
        <end position="384"/>
    </location>
</feature>
<dbReference type="Pfam" id="PF04773">
    <property type="entry name" value="FecR"/>
    <property type="match status" value="1"/>
</dbReference>
<evidence type="ECO:0000313" key="5">
    <source>
        <dbReference type="Proteomes" id="UP001348817"/>
    </source>
</evidence>
<dbReference type="Proteomes" id="UP001348817">
    <property type="component" value="Chromosome"/>
</dbReference>
<protein>
    <submittedName>
        <fullName evidence="4">Iron dicitrate transporter FecR</fullName>
    </submittedName>
</protein>
<sequence>MEKETSDIEALIAESLCGELSEKGRDRLDNWLRKSQENRTRYESAKTVWNNSGELFRPTRSIPEPLFLKKKQEGLKKGRNIFTARKVIWWTAGLAASIVVFATLSYMFFSPAYFRKGSVGNLSEDRQITVSFGDNEKKSISELRLSKNLGNVIYDTATNTIKVNKPFSASIQKKMTSLEVPRGKRINVLLADGTAVAVNSSSKLTFPDRFSGYAREVFIEGEAFFKVTTSNKPFLVRMGGLNVKVLGTEFNVSNYKGENKAVTLREGKVALYQFDERESRHLKPGQQALVRTDNNKKLVIRKVNVEEYVSWKDGLLIFEDRSFEELEAALERWFDVDIDNRNASFALETFSGQFAESDDIEYAMELFGFRTDIEYSFQEKRVTIE</sequence>
<dbReference type="EMBL" id="AP025314">
    <property type="protein sequence ID" value="BDD09387.1"/>
    <property type="molecule type" value="Genomic_DNA"/>
</dbReference>
<dbReference type="GO" id="GO:0016989">
    <property type="term" value="F:sigma factor antagonist activity"/>
    <property type="evidence" value="ECO:0007669"/>
    <property type="project" value="TreeGrafter"/>
</dbReference>
<reference evidence="4 5" key="1">
    <citation type="submission" date="2021-12" db="EMBL/GenBank/DDBJ databases">
        <title>Genome sequencing of bacteria with rrn-lacking chromosome and rrn-plasmid.</title>
        <authorList>
            <person name="Anda M."/>
            <person name="Iwasaki W."/>
        </authorList>
    </citation>
    <scope>NUCLEOTIDE SEQUENCE [LARGE SCALE GENOMIC DNA]</scope>
    <source>
        <strain evidence="4 5">DSM 100852</strain>
    </source>
</reference>
<organism evidence="4 5">
    <name type="scientific">Fulvitalea axinellae</name>
    <dbReference type="NCBI Taxonomy" id="1182444"/>
    <lineage>
        <taxon>Bacteria</taxon>
        <taxon>Pseudomonadati</taxon>
        <taxon>Bacteroidota</taxon>
        <taxon>Cytophagia</taxon>
        <taxon>Cytophagales</taxon>
        <taxon>Persicobacteraceae</taxon>
        <taxon>Fulvitalea</taxon>
    </lineage>
</organism>
<dbReference type="RefSeq" id="WP_338394594.1">
    <property type="nucleotide sequence ID" value="NZ_AP025314.1"/>
</dbReference>